<organism evidence="1 2">
    <name type="scientific">Necator americanus</name>
    <name type="common">Human hookworm</name>
    <dbReference type="NCBI Taxonomy" id="51031"/>
    <lineage>
        <taxon>Eukaryota</taxon>
        <taxon>Metazoa</taxon>
        <taxon>Ecdysozoa</taxon>
        <taxon>Nematoda</taxon>
        <taxon>Chromadorea</taxon>
        <taxon>Rhabditida</taxon>
        <taxon>Rhabditina</taxon>
        <taxon>Rhabditomorpha</taxon>
        <taxon>Strongyloidea</taxon>
        <taxon>Ancylostomatidae</taxon>
        <taxon>Bunostominae</taxon>
        <taxon>Necator</taxon>
    </lineage>
</organism>
<protein>
    <submittedName>
        <fullName evidence="1">Uncharacterized protein</fullName>
    </submittedName>
</protein>
<keyword evidence="2" id="KW-1185">Reference proteome</keyword>
<dbReference type="AlphaFoldDB" id="W2SYM4"/>
<name>W2SYM4_NECAM</name>
<sequence>MRDSDAAANWLCVLFAVCLAKTSVLCGSTDFIPRSKNAFRK</sequence>
<dbReference type="KEGG" id="nai:NECAME_13462"/>
<dbReference type="EMBL" id="KI660420">
    <property type="protein sequence ID" value="ETN73742.1"/>
    <property type="molecule type" value="Genomic_DNA"/>
</dbReference>
<evidence type="ECO:0000313" key="1">
    <source>
        <dbReference type="EMBL" id="ETN73742.1"/>
    </source>
</evidence>
<accession>W2SYM4</accession>
<gene>
    <name evidence="1" type="ORF">NECAME_13462</name>
</gene>
<evidence type="ECO:0000313" key="2">
    <source>
        <dbReference type="Proteomes" id="UP000053676"/>
    </source>
</evidence>
<dbReference type="Proteomes" id="UP000053676">
    <property type="component" value="Unassembled WGS sequence"/>
</dbReference>
<reference evidence="2" key="1">
    <citation type="journal article" date="2014" name="Nat. Genet.">
        <title>Genome of the human hookworm Necator americanus.</title>
        <authorList>
            <person name="Tang Y.T."/>
            <person name="Gao X."/>
            <person name="Rosa B.A."/>
            <person name="Abubucker S."/>
            <person name="Hallsworth-Pepin K."/>
            <person name="Martin J."/>
            <person name="Tyagi R."/>
            <person name="Heizer E."/>
            <person name="Zhang X."/>
            <person name="Bhonagiri-Palsikar V."/>
            <person name="Minx P."/>
            <person name="Warren W.C."/>
            <person name="Wang Q."/>
            <person name="Zhan B."/>
            <person name="Hotez P.J."/>
            <person name="Sternberg P.W."/>
            <person name="Dougall A."/>
            <person name="Gaze S.T."/>
            <person name="Mulvenna J."/>
            <person name="Sotillo J."/>
            <person name="Ranganathan S."/>
            <person name="Rabelo E.M."/>
            <person name="Wilson R.K."/>
            <person name="Felgner P.L."/>
            <person name="Bethony J."/>
            <person name="Hawdon J.M."/>
            <person name="Gasser R.B."/>
            <person name="Loukas A."/>
            <person name="Mitreva M."/>
        </authorList>
    </citation>
    <scope>NUCLEOTIDE SEQUENCE [LARGE SCALE GENOMIC DNA]</scope>
</reference>
<proteinExistence type="predicted"/>